<dbReference type="Proteomes" id="UP001153069">
    <property type="component" value="Unassembled WGS sequence"/>
</dbReference>
<reference evidence="3" key="1">
    <citation type="submission" date="2020-06" db="EMBL/GenBank/DDBJ databases">
        <authorList>
            <consortium name="Plant Systems Biology data submission"/>
        </authorList>
    </citation>
    <scope>NUCLEOTIDE SEQUENCE</scope>
    <source>
        <strain evidence="3">D6</strain>
    </source>
</reference>
<keyword evidence="4" id="KW-1185">Reference proteome</keyword>
<sequence length="426" mass="45201">MVKKMIAADRILEPLPLDFAPGPNDVICARGKVAVKHSGNKKFMEIAKLFLNRYKECTTKVDKTGIVSEIIAKVEESSPDGGFVKKVGDKWFLADLQLKREKISQALRNQLSTKYKSSTKAKRIQRQVKESMFDDEVDYALSQINCGDMMDQVEKLTSEAKDEKDFQNAFNMVNMELLQRLKSLPPVAPFENADDDDEVSLAESASLSPDVAGSIPDMGSAGNLLAPPTTMSRAISASSAGAAAPPATSMAISASSVACMPPAMSRAISTSSASSSNAPPAMARSNSLSGGSLAPPTMGQFTNGTNASFVPFSTPMMARVVSGAPIPVSFAAQKPPCLARTVTAPTDNSSWIAPTAMMTMAKLSGTNMSTPPFPSTMLGRATSRPLDLDDDSDDDAFSPLPFDHGNGSPDLSLFFDLAPFAADSGF</sequence>
<dbReference type="AlphaFoldDB" id="A0A9N8DI86"/>
<evidence type="ECO:0000313" key="3">
    <source>
        <dbReference type="EMBL" id="CAB9501121.1"/>
    </source>
</evidence>
<organism evidence="3 4">
    <name type="scientific">Seminavis robusta</name>
    <dbReference type="NCBI Taxonomy" id="568900"/>
    <lineage>
        <taxon>Eukaryota</taxon>
        <taxon>Sar</taxon>
        <taxon>Stramenopiles</taxon>
        <taxon>Ochrophyta</taxon>
        <taxon>Bacillariophyta</taxon>
        <taxon>Bacillariophyceae</taxon>
        <taxon>Bacillariophycidae</taxon>
        <taxon>Naviculales</taxon>
        <taxon>Naviculaceae</taxon>
        <taxon>Seminavis</taxon>
    </lineage>
</organism>
<feature type="domain" description="DUF6824" evidence="2">
    <location>
        <begin position="25"/>
        <end position="109"/>
    </location>
</feature>
<evidence type="ECO:0000313" key="4">
    <source>
        <dbReference type="Proteomes" id="UP001153069"/>
    </source>
</evidence>
<proteinExistence type="predicted"/>
<dbReference type="Pfam" id="PF20710">
    <property type="entry name" value="DUF6824"/>
    <property type="match status" value="1"/>
</dbReference>
<name>A0A9N8DI86_9STRA</name>
<protein>
    <submittedName>
        <fullName evidence="3">Nitrilase family, member 2</fullName>
    </submittedName>
</protein>
<gene>
    <name evidence="3" type="ORF">SEMRO_100_G051260.1</name>
</gene>
<feature type="compositionally biased region" description="Low complexity" evidence="1">
    <location>
        <begin position="269"/>
        <end position="287"/>
    </location>
</feature>
<feature type="region of interest" description="Disordered" evidence="1">
    <location>
        <begin position="372"/>
        <end position="402"/>
    </location>
</feature>
<dbReference type="OrthoDB" id="48019at2759"/>
<dbReference type="InterPro" id="IPR049227">
    <property type="entry name" value="DUF6824"/>
</dbReference>
<accession>A0A9N8DI86</accession>
<evidence type="ECO:0000256" key="1">
    <source>
        <dbReference type="SAM" id="MobiDB-lite"/>
    </source>
</evidence>
<feature type="region of interest" description="Disordered" evidence="1">
    <location>
        <begin position="269"/>
        <end position="299"/>
    </location>
</feature>
<dbReference type="EMBL" id="CAICTM010000099">
    <property type="protein sequence ID" value="CAB9501121.1"/>
    <property type="molecule type" value="Genomic_DNA"/>
</dbReference>
<feature type="region of interest" description="Disordered" evidence="1">
    <location>
        <begin position="188"/>
        <end position="226"/>
    </location>
</feature>
<evidence type="ECO:0000259" key="2">
    <source>
        <dbReference type="Pfam" id="PF20710"/>
    </source>
</evidence>
<comment type="caution">
    <text evidence="3">The sequence shown here is derived from an EMBL/GenBank/DDBJ whole genome shotgun (WGS) entry which is preliminary data.</text>
</comment>